<protein>
    <submittedName>
        <fullName evidence="2">Uncharacterized protein</fullName>
    </submittedName>
</protein>
<feature type="region of interest" description="Disordered" evidence="1">
    <location>
        <begin position="1"/>
        <end position="140"/>
    </location>
</feature>
<dbReference type="EMBL" id="GBRH01188419">
    <property type="protein sequence ID" value="JAE09477.1"/>
    <property type="molecule type" value="Transcribed_RNA"/>
</dbReference>
<reference evidence="2" key="1">
    <citation type="submission" date="2014-09" db="EMBL/GenBank/DDBJ databases">
        <authorList>
            <person name="Magalhaes I.L.F."/>
            <person name="Oliveira U."/>
            <person name="Santos F.R."/>
            <person name="Vidigal T.H.D.A."/>
            <person name="Brescovit A.D."/>
            <person name="Santos A.J."/>
        </authorList>
    </citation>
    <scope>NUCLEOTIDE SEQUENCE</scope>
    <source>
        <tissue evidence="2">Shoot tissue taken approximately 20 cm above the soil surface</tissue>
    </source>
</reference>
<evidence type="ECO:0000256" key="1">
    <source>
        <dbReference type="SAM" id="MobiDB-lite"/>
    </source>
</evidence>
<evidence type="ECO:0000313" key="2">
    <source>
        <dbReference type="EMBL" id="JAE09477.1"/>
    </source>
</evidence>
<name>A0A0A9FAW2_ARUDO</name>
<reference evidence="2" key="2">
    <citation type="journal article" date="2015" name="Data Brief">
        <title>Shoot transcriptome of the giant reed, Arundo donax.</title>
        <authorList>
            <person name="Barrero R.A."/>
            <person name="Guerrero F.D."/>
            <person name="Moolhuijzen P."/>
            <person name="Goolsby J.A."/>
            <person name="Tidwell J."/>
            <person name="Bellgard S.E."/>
            <person name="Bellgard M.I."/>
        </authorList>
    </citation>
    <scope>NUCLEOTIDE SEQUENCE</scope>
    <source>
        <tissue evidence="2">Shoot tissue taken approximately 20 cm above the soil surface</tissue>
    </source>
</reference>
<organism evidence="2">
    <name type="scientific">Arundo donax</name>
    <name type="common">Giant reed</name>
    <name type="synonym">Donax arundinaceus</name>
    <dbReference type="NCBI Taxonomy" id="35708"/>
    <lineage>
        <taxon>Eukaryota</taxon>
        <taxon>Viridiplantae</taxon>
        <taxon>Streptophyta</taxon>
        <taxon>Embryophyta</taxon>
        <taxon>Tracheophyta</taxon>
        <taxon>Spermatophyta</taxon>
        <taxon>Magnoliopsida</taxon>
        <taxon>Liliopsida</taxon>
        <taxon>Poales</taxon>
        <taxon>Poaceae</taxon>
        <taxon>PACMAD clade</taxon>
        <taxon>Arundinoideae</taxon>
        <taxon>Arundineae</taxon>
        <taxon>Arundo</taxon>
    </lineage>
</organism>
<accession>A0A0A9FAW2</accession>
<sequence length="140" mass="14899">MIWRSTAVDGGNLAARFGAPQRWRGGSRPAPTKLGGSPRLEGGPTLSSTEADGRRRMDRRRGGSGAGEEDDGDPGGRGLGAGRRRRRGREGGGRTDGGGGARLRGSARQRRWRLDRGPIWRSTAVDGGNPAARFAAPQRW</sequence>
<dbReference type="AlphaFoldDB" id="A0A0A9FAW2"/>
<proteinExistence type="predicted"/>